<evidence type="ECO:0000256" key="1">
    <source>
        <dbReference type="ARBA" id="ARBA00004651"/>
    </source>
</evidence>
<evidence type="ECO:0000256" key="3">
    <source>
        <dbReference type="ARBA" id="ARBA00022692"/>
    </source>
</evidence>
<keyword evidence="6 8" id="KW-1133">Transmembrane helix</keyword>
<feature type="transmembrane region" description="Helical" evidence="8">
    <location>
        <begin position="412"/>
        <end position="434"/>
    </location>
</feature>
<dbReference type="GO" id="GO:0008360">
    <property type="term" value="P:regulation of cell shape"/>
    <property type="evidence" value="ECO:0007669"/>
    <property type="project" value="UniProtKB-KW"/>
</dbReference>
<evidence type="ECO:0000313" key="10">
    <source>
        <dbReference type="Proteomes" id="UP000181917"/>
    </source>
</evidence>
<dbReference type="NCBIfam" id="TIGR01695">
    <property type="entry name" value="murJ_mviN"/>
    <property type="match status" value="1"/>
</dbReference>
<feature type="transmembrane region" description="Helical" evidence="8">
    <location>
        <begin position="163"/>
        <end position="185"/>
    </location>
</feature>
<feature type="transmembrane region" description="Helical" evidence="8">
    <location>
        <begin position="247"/>
        <end position="268"/>
    </location>
</feature>
<feature type="transmembrane region" description="Helical" evidence="8">
    <location>
        <begin position="293"/>
        <end position="318"/>
    </location>
</feature>
<feature type="transmembrane region" description="Helical" evidence="8">
    <location>
        <begin position="440"/>
        <end position="462"/>
    </location>
</feature>
<dbReference type="GO" id="GO:0005886">
    <property type="term" value="C:plasma membrane"/>
    <property type="evidence" value="ECO:0007669"/>
    <property type="project" value="UniProtKB-SubCell"/>
</dbReference>
<sequence>MSDMETQSTARASAVMAAGTLVSRVLGFVRTSLLAVAIGANTTMGDIFEKANTIPNIIYLLLAGGVFNVVLVPQIIKASKNNDDGGADYISRLLSLTLLVLAAITLVVTALAGPIIRLLTRDWTQGMLELGTIFALWCLPQIFFYGLYAVVGQVLNAKSRFGWYMWAPVVNNVVAIGVLVLYIVLFGSFSRATDSPEAWTSEQTLLLAGGTTLGIILQALVLLWPLSRLGLGLKLKFGWRGIGLGRAGKVAGWTLGTMVVGNSAYLLYGTIASSATAGRQEVEGSGAGVAGEYALNTATLIAMLPHSVVVLSIATVLFNQLSRSQAHRQLDEVRQTVNSGLRTIGVATMFGAAVMVVLAGPLARLFAGSGPTAPASAAAMGQLLAVLGAAMPFMSIYFFLGRVFYAEEDAKTPLVMQSILSGTCVVIALVMAQLMPATEIVFGLAVLFAVFHILSALLAHFFTVRRVGDYGAGQVAESYIRIGYAALGASLAGAAALWLFGGYQPGGFAMVSIFTAIVTIAVCGIVMALAYLLLLKALRVAELHDFLQPILSRLPGRG</sequence>
<dbReference type="PANTHER" id="PTHR47019:SF1">
    <property type="entry name" value="LIPID II FLIPPASE MURJ"/>
    <property type="match status" value="1"/>
</dbReference>
<protein>
    <submittedName>
        <fullName evidence="9">Putative peptidoglycan lipid II flippase</fullName>
    </submittedName>
</protein>
<proteinExistence type="predicted"/>
<feature type="transmembrane region" description="Helical" evidence="8">
    <location>
        <begin position="96"/>
        <end position="119"/>
    </location>
</feature>
<name>A0A1H1CP09_9MICC</name>
<dbReference type="GO" id="GO:0009252">
    <property type="term" value="P:peptidoglycan biosynthetic process"/>
    <property type="evidence" value="ECO:0007669"/>
    <property type="project" value="UniProtKB-KW"/>
</dbReference>
<feature type="transmembrane region" description="Helical" evidence="8">
    <location>
        <begin position="379"/>
        <end position="400"/>
    </location>
</feature>
<dbReference type="PRINTS" id="PR01806">
    <property type="entry name" value="VIRFACTRMVIN"/>
</dbReference>
<gene>
    <name evidence="9" type="ORF">SAMN04489742_2020</name>
</gene>
<feature type="transmembrane region" description="Helical" evidence="8">
    <location>
        <begin position="205"/>
        <end position="226"/>
    </location>
</feature>
<feature type="transmembrane region" description="Helical" evidence="8">
    <location>
        <begin position="57"/>
        <end position="76"/>
    </location>
</feature>
<feature type="transmembrane region" description="Helical" evidence="8">
    <location>
        <begin position="482"/>
        <end position="501"/>
    </location>
</feature>
<feature type="transmembrane region" description="Helical" evidence="8">
    <location>
        <begin position="12"/>
        <end position="37"/>
    </location>
</feature>
<dbReference type="Proteomes" id="UP000181917">
    <property type="component" value="Unassembled WGS sequence"/>
</dbReference>
<accession>A0A1H1CP09</accession>
<feature type="transmembrane region" description="Helical" evidence="8">
    <location>
        <begin position="131"/>
        <end position="151"/>
    </location>
</feature>
<evidence type="ECO:0000256" key="2">
    <source>
        <dbReference type="ARBA" id="ARBA00022475"/>
    </source>
</evidence>
<evidence type="ECO:0000256" key="4">
    <source>
        <dbReference type="ARBA" id="ARBA00022960"/>
    </source>
</evidence>
<evidence type="ECO:0000256" key="8">
    <source>
        <dbReference type="SAM" id="Phobius"/>
    </source>
</evidence>
<feature type="transmembrane region" description="Helical" evidence="8">
    <location>
        <begin position="507"/>
        <end position="534"/>
    </location>
</feature>
<organism evidence="9 10">
    <name type="scientific">Crystallibacter crystallopoietes</name>
    <dbReference type="NCBI Taxonomy" id="37928"/>
    <lineage>
        <taxon>Bacteria</taxon>
        <taxon>Bacillati</taxon>
        <taxon>Actinomycetota</taxon>
        <taxon>Actinomycetes</taxon>
        <taxon>Micrococcales</taxon>
        <taxon>Micrococcaceae</taxon>
        <taxon>Crystallibacter</taxon>
    </lineage>
</organism>
<comment type="subcellular location">
    <subcellularLocation>
        <location evidence="1">Cell membrane</location>
        <topology evidence="1">Multi-pass membrane protein</topology>
    </subcellularLocation>
</comment>
<evidence type="ECO:0000256" key="5">
    <source>
        <dbReference type="ARBA" id="ARBA00022984"/>
    </source>
</evidence>
<keyword evidence="7 8" id="KW-0472">Membrane</keyword>
<dbReference type="AlphaFoldDB" id="A0A1H1CP09"/>
<reference evidence="9 10" key="1">
    <citation type="submission" date="2016-10" db="EMBL/GenBank/DDBJ databases">
        <authorList>
            <person name="de Groot N.N."/>
        </authorList>
    </citation>
    <scope>NUCLEOTIDE SEQUENCE [LARGE SCALE GENOMIC DNA]</scope>
    <source>
        <strain evidence="9 10">DSM 20117</strain>
    </source>
</reference>
<dbReference type="InterPro" id="IPR004268">
    <property type="entry name" value="MurJ"/>
</dbReference>
<keyword evidence="5" id="KW-0573">Peptidoglycan synthesis</keyword>
<keyword evidence="3 8" id="KW-0812">Transmembrane</keyword>
<evidence type="ECO:0000256" key="7">
    <source>
        <dbReference type="ARBA" id="ARBA00023136"/>
    </source>
</evidence>
<dbReference type="Pfam" id="PF03023">
    <property type="entry name" value="MurJ"/>
    <property type="match status" value="1"/>
</dbReference>
<feature type="transmembrane region" description="Helical" evidence="8">
    <location>
        <begin position="339"/>
        <end position="359"/>
    </location>
</feature>
<dbReference type="EMBL" id="FNKH01000002">
    <property type="protein sequence ID" value="SDQ65943.1"/>
    <property type="molecule type" value="Genomic_DNA"/>
</dbReference>
<dbReference type="RefSeq" id="WP_244520190.1">
    <property type="nucleotide sequence ID" value="NZ_FNKH01000002.1"/>
</dbReference>
<dbReference type="InterPro" id="IPR051050">
    <property type="entry name" value="Lipid_II_flippase_MurJ/MviN"/>
</dbReference>
<dbReference type="GO" id="GO:0034204">
    <property type="term" value="P:lipid translocation"/>
    <property type="evidence" value="ECO:0007669"/>
    <property type="project" value="TreeGrafter"/>
</dbReference>
<dbReference type="STRING" id="37928.SAMN04489742_2020"/>
<keyword evidence="2" id="KW-1003">Cell membrane</keyword>
<keyword evidence="10" id="KW-1185">Reference proteome</keyword>
<evidence type="ECO:0000256" key="6">
    <source>
        <dbReference type="ARBA" id="ARBA00022989"/>
    </source>
</evidence>
<keyword evidence="4" id="KW-0133">Cell shape</keyword>
<dbReference type="GO" id="GO:0015648">
    <property type="term" value="F:lipid-linked peptidoglycan transporter activity"/>
    <property type="evidence" value="ECO:0007669"/>
    <property type="project" value="TreeGrafter"/>
</dbReference>
<evidence type="ECO:0000313" key="9">
    <source>
        <dbReference type="EMBL" id="SDQ65943.1"/>
    </source>
</evidence>
<dbReference type="PANTHER" id="PTHR47019">
    <property type="entry name" value="LIPID II FLIPPASE MURJ"/>
    <property type="match status" value="1"/>
</dbReference>